<keyword evidence="2" id="KW-1185">Reference proteome</keyword>
<evidence type="ECO:0000313" key="2">
    <source>
        <dbReference type="Proteomes" id="UP000276133"/>
    </source>
</evidence>
<evidence type="ECO:0000313" key="1">
    <source>
        <dbReference type="EMBL" id="RNA21090.1"/>
    </source>
</evidence>
<accession>A0A3M7RC36</accession>
<comment type="caution">
    <text evidence="1">The sequence shown here is derived from an EMBL/GenBank/DDBJ whole genome shotgun (WGS) entry which is preliminary data.</text>
</comment>
<sequence>MACLAHLKKCQYRLSISISLIYLNKQHHNVYIFENHQRQPNVNEQLKFFYTLFFFSLYGLKLESLENFRKSLKKIIAKSEILIAKKKKRRDLKGEN</sequence>
<reference evidence="1 2" key="1">
    <citation type="journal article" date="2018" name="Sci. Rep.">
        <title>Genomic signatures of local adaptation to the degree of environmental predictability in rotifers.</title>
        <authorList>
            <person name="Franch-Gras L."/>
            <person name="Hahn C."/>
            <person name="Garcia-Roger E.M."/>
            <person name="Carmona M.J."/>
            <person name="Serra M."/>
            <person name="Gomez A."/>
        </authorList>
    </citation>
    <scope>NUCLEOTIDE SEQUENCE [LARGE SCALE GENOMIC DNA]</scope>
    <source>
        <strain evidence="1">HYR1</strain>
    </source>
</reference>
<proteinExistence type="predicted"/>
<gene>
    <name evidence="1" type="ORF">BpHYR1_010281</name>
</gene>
<name>A0A3M7RC36_BRAPC</name>
<protein>
    <submittedName>
        <fullName evidence="1">Uncharacterized protein</fullName>
    </submittedName>
</protein>
<dbReference type="EMBL" id="REGN01003732">
    <property type="protein sequence ID" value="RNA21090.1"/>
    <property type="molecule type" value="Genomic_DNA"/>
</dbReference>
<organism evidence="1 2">
    <name type="scientific">Brachionus plicatilis</name>
    <name type="common">Marine rotifer</name>
    <name type="synonym">Brachionus muelleri</name>
    <dbReference type="NCBI Taxonomy" id="10195"/>
    <lineage>
        <taxon>Eukaryota</taxon>
        <taxon>Metazoa</taxon>
        <taxon>Spiralia</taxon>
        <taxon>Gnathifera</taxon>
        <taxon>Rotifera</taxon>
        <taxon>Eurotatoria</taxon>
        <taxon>Monogononta</taxon>
        <taxon>Pseudotrocha</taxon>
        <taxon>Ploima</taxon>
        <taxon>Brachionidae</taxon>
        <taxon>Brachionus</taxon>
    </lineage>
</organism>
<dbReference type="AlphaFoldDB" id="A0A3M7RC36"/>
<dbReference type="Proteomes" id="UP000276133">
    <property type="component" value="Unassembled WGS sequence"/>
</dbReference>